<evidence type="ECO:0000259" key="3">
    <source>
        <dbReference type="Pfam" id="PF21783"/>
    </source>
</evidence>
<dbReference type="SUPFAM" id="SSF50974">
    <property type="entry name" value="Nitrous oxide reductase, N-terminal domain"/>
    <property type="match status" value="1"/>
</dbReference>
<dbReference type="InterPro" id="IPR015943">
    <property type="entry name" value="WD40/YVTN_repeat-like_dom_sf"/>
</dbReference>
<protein>
    <recommendedName>
        <fullName evidence="3">YNCE-like beta-propeller domain-containing protein</fullName>
    </recommendedName>
</protein>
<dbReference type="InterPro" id="IPR011045">
    <property type="entry name" value="N2O_reductase_N"/>
</dbReference>
<feature type="chain" id="PRO_5035329235" description="YNCE-like beta-propeller domain-containing protein" evidence="2">
    <location>
        <begin position="21"/>
        <end position="393"/>
    </location>
</feature>
<gene>
    <name evidence="4" type="ORF">Rhe02_79470</name>
</gene>
<accession>A0A8J3VKM0</accession>
<feature type="signal peptide" evidence="2">
    <location>
        <begin position="1"/>
        <end position="20"/>
    </location>
</feature>
<organism evidence="4 5">
    <name type="scientific">Rhizocola hellebori</name>
    <dbReference type="NCBI Taxonomy" id="1392758"/>
    <lineage>
        <taxon>Bacteria</taxon>
        <taxon>Bacillati</taxon>
        <taxon>Actinomycetota</taxon>
        <taxon>Actinomycetes</taxon>
        <taxon>Micromonosporales</taxon>
        <taxon>Micromonosporaceae</taxon>
        <taxon>Rhizocola</taxon>
    </lineage>
</organism>
<evidence type="ECO:0000313" key="5">
    <source>
        <dbReference type="Proteomes" id="UP000612899"/>
    </source>
</evidence>
<dbReference type="PROSITE" id="PS51257">
    <property type="entry name" value="PROKAR_LIPOPROTEIN"/>
    <property type="match status" value="1"/>
</dbReference>
<dbReference type="Gene3D" id="2.130.10.10">
    <property type="entry name" value="YVTN repeat-like/Quinoprotein amine dehydrogenase"/>
    <property type="match status" value="2"/>
</dbReference>
<reference evidence="4" key="1">
    <citation type="submission" date="2021-01" db="EMBL/GenBank/DDBJ databases">
        <title>Whole genome shotgun sequence of Rhizocola hellebori NBRC 109834.</title>
        <authorList>
            <person name="Komaki H."/>
            <person name="Tamura T."/>
        </authorList>
    </citation>
    <scope>NUCLEOTIDE SEQUENCE</scope>
    <source>
        <strain evidence="4">NBRC 109834</strain>
    </source>
</reference>
<dbReference type="InterPro" id="IPR048433">
    <property type="entry name" value="YNCE-like_beta-prop"/>
</dbReference>
<feature type="domain" description="YNCE-like beta-propeller" evidence="3">
    <location>
        <begin position="81"/>
        <end position="376"/>
    </location>
</feature>
<dbReference type="Pfam" id="PF21783">
    <property type="entry name" value="YNCE"/>
    <property type="match status" value="1"/>
</dbReference>
<proteinExistence type="predicted"/>
<comment type="caution">
    <text evidence="4">The sequence shown here is derived from an EMBL/GenBank/DDBJ whole genome shotgun (WGS) entry which is preliminary data.</text>
</comment>
<dbReference type="InterPro" id="IPR051200">
    <property type="entry name" value="Host-pathogen_enzymatic-act"/>
</dbReference>
<sequence>MSHMRRVVLALLFATTIAGCAETVRAPLATEAQQHEANQPHAVPAADLLEGMPAYPDRGNIYAAAGANMVRTDLREDRELVYVPNPASDRVHVIDPNTMQVVDEFYGGPEPQHVVPSYDMRTLYVTSSRVPGGAVLPIDPRTGKPGQMVNVQDVYNLYYTPDGQFAIVVAEAYQRLDFYHPQTWELVKSSHFPDCEGINHMDFTLDGKTGLASCEFANRMIAFDVASGEQLRRFDLDVVPNGMPQDTRLVPNGSVFLVADMHADGVYVFDAQATQRIGYIPTGKGAHGIYFSRDGAIAYVSNRNEGSVSVLDMATLQPIAKWTIPGGGSPDMGGVSPDGTTLWLAGRYHGEVYAFDTTTGELKGRIPVGAGPHGLLVWPQPGRYSLGHTGNIR</sequence>
<dbReference type="PANTHER" id="PTHR47197:SF3">
    <property type="entry name" value="DIHYDRO-HEME D1 DEHYDROGENASE"/>
    <property type="match status" value="1"/>
</dbReference>
<dbReference type="Proteomes" id="UP000612899">
    <property type="component" value="Unassembled WGS sequence"/>
</dbReference>
<evidence type="ECO:0000313" key="4">
    <source>
        <dbReference type="EMBL" id="GIH09880.1"/>
    </source>
</evidence>
<name>A0A8J3VKM0_9ACTN</name>
<keyword evidence="1 2" id="KW-0732">Signal</keyword>
<dbReference type="AlphaFoldDB" id="A0A8J3VKM0"/>
<dbReference type="PANTHER" id="PTHR47197">
    <property type="entry name" value="PROTEIN NIRF"/>
    <property type="match status" value="1"/>
</dbReference>
<evidence type="ECO:0000256" key="1">
    <source>
        <dbReference type="ARBA" id="ARBA00022729"/>
    </source>
</evidence>
<keyword evidence="5" id="KW-1185">Reference proteome</keyword>
<evidence type="ECO:0000256" key="2">
    <source>
        <dbReference type="SAM" id="SignalP"/>
    </source>
</evidence>
<dbReference type="EMBL" id="BONY01000079">
    <property type="protein sequence ID" value="GIH09880.1"/>
    <property type="molecule type" value="Genomic_DNA"/>
</dbReference>